<keyword evidence="2" id="KW-0460">Magnesium</keyword>
<dbReference type="GO" id="GO:0010333">
    <property type="term" value="F:terpene synthase activity"/>
    <property type="evidence" value="ECO:0007669"/>
    <property type="project" value="InterPro"/>
</dbReference>
<evidence type="ECO:0000256" key="1">
    <source>
        <dbReference type="ARBA" id="ARBA00023239"/>
    </source>
</evidence>
<reference evidence="4" key="1">
    <citation type="journal article" date="2014" name="Int. J. Syst. Evol. Microbiol.">
        <title>Complete genome sequence of Corynebacterium casei LMG S-19264T (=DSM 44701T), isolated from a smear-ripened cheese.</title>
        <authorList>
            <consortium name="US DOE Joint Genome Institute (JGI-PGF)"/>
            <person name="Walter F."/>
            <person name="Albersmeier A."/>
            <person name="Kalinowski J."/>
            <person name="Ruckert C."/>
        </authorList>
    </citation>
    <scope>NUCLEOTIDE SEQUENCE</scope>
    <source>
        <strain evidence="4">JCM 4784</strain>
    </source>
</reference>
<dbReference type="RefSeq" id="WP_190138284.1">
    <property type="nucleotide sequence ID" value="NZ_BNBT01000090.1"/>
</dbReference>
<evidence type="ECO:0000313" key="4">
    <source>
        <dbReference type="EMBL" id="GHE75727.1"/>
    </source>
</evidence>
<dbReference type="EMBL" id="BNBT01000090">
    <property type="protein sequence ID" value="GHE75727.1"/>
    <property type="molecule type" value="Genomic_DNA"/>
</dbReference>
<evidence type="ECO:0000313" key="5">
    <source>
        <dbReference type="Proteomes" id="UP000608024"/>
    </source>
</evidence>
<dbReference type="Pfam" id="PF19086">
    <property type="entry name" value="Terpene_syn_C_2"/>
    <property type="match status" value="1"/>
</dbReference>
<comment type="similarity">
    <text evidence="2">Belongs to the terpene synthase family.</text>
</comment>
<dbReference type="InterPro" id="IPR034686">
    <property type="entry name" value="Terpene_cyclase-like_2"/>
</dbReference>
<comment type="cofactor">
    <cofactor evidence="2">
        <name>Mg(2+)</name>
        <dbReference type="ChEBI" id="CHEBI:18420"/>
    </cofactor>
</comment>
<evidence type="ECO:0000256" key="3">
    <source>
        <dbReference type="SAM" id="MobiDB-lite"/>
    </source>
</evidence>
<feature type="region of interest" description="Disordered" evidence="3">
    <location>
        <begin position="1"/>
        <end position="22"/>
    </location>
</feature>
<organism evidence="4 5">
    <name type="scientific">Streptomyces longispororuber</name>
    <dbReference type="NCBI Taxonomy" id="68230"/>
    <lineage>
        <taxon>Bacteria</taxon>
        <taxon>Bacillati</taxon>
        <taxon>Actinomycetota</taxon>
        <taxon>Actinomycetes</taxon>
        <taxon>Kitasatosporales</taxon>
        <taxon>Streptomycetaceae</taxon>
        <taxon>Streptomyces</taxon>
    </lineage>
</organism>
<dbReference type="Gene3D" id="1.10.600.10">
    <property type="entry name" value="Farnesyl Diphosphate Synthase"/>
    <property type="match status" value="1"/>
</dbReference>
<keyword evidence="2" id="KW-0479">Metal-binding</keyword>
<gene>
    <name evidence="4" type="ORF">GCM10018785_50060</name>
</gene>
<dbReference type="GO" id="GO:0046872">
    <property type="term" value="F:metal ion binding"/>
    <property type="evidence" value="ECO:0007669"/>
    <property type="project" value="UniProtKB-KW"/>
</dbReference>
<dbReference type="PANTHER" id="PTHR35201">
    <property type="entry name" value="TERPENE SYNTHASE"/>
    <property type="match status" value="1"/>
</dbReference>
<reference evidence="4" key="2">
    <citation type="submission" date="2020-09" db="EMBL/GenBank/DDBJ databases">
        <authorList>
            <person name="Sun Q."/>
            <person name="Ohkuma M."/>
        </authorList>
    </citation>
    <scope>NUCLEOTIDE SEQUENCE</scope>
    <source>
        <strain evidence="4">JCM 4784</strain>
    </source>
</reference>
<protein>
    <recommendedName>
        <fullName evidence="2">Terpene synthase</fullName>
        <ecNumber evidence="2">4.2.3.-</ecNumber>
    </recommendedName>
</protein>
<dbReference type="PANTHER" id="PTHR35201:SF4">
    <property type="entry name" value="BETA-PINACENE SYNTHASE-RELATED"/>
    <property type="match status" value="1"/>
</dbReference>
<evidence type="ECO:0000256" key="2">
    <source>
        <dbReference type="RuleBase" id="RU366034"/>
    </source>
</evidence>
<dbReference type="Proteomes" id="UP000608024">
    <property type="component" value="Unassembled WGS sequence"/>
</dbReference>
<dbReference type="InterPro" id="IPR008949">
    <property type="entry name" value="Isoprenoid_synthase_dom_sf"/>
</dbReference>
<dbReference type="AlphaFoldDB" id="A0A919DSF9"/>
<dbReference type="EC" id="4.2.3.-" evidence="2"/>
<sequence>MQPTQIPRFCSEAPPASSPHAAYAEEQTRNWAVQYGIVGDEELFSRMRYGNCASYAYPRSAAEILALCAQWIAWGFLTDDQHTRVLGLDARAWSQAMSQLRPVLSQGRAPEAAAGGDEGMSAGLVQATADLCDRTRTVMSPQQWERFCRNVERYLEGMCQECSLLAEPHLTVEQYSAVRRLSVGIDFYAVLVELEESVDLPAEVYVTEVWRNAVDAIVMVFALGNDLVSHPAEAASGEINNLVLVAGRQFGLSTAQAVDYALQRLAVTMDAFRDAERRLPGELAAAGVDPGHITAARQCAMSLPHMTDGFLTWCEETYRYQYHLDCAQGRAHERHDNLLASS</sequence>
<keyword evidence="5" id="KW-1185">Reference proteome</keyword>
<keyword evidence="1 2" id="KW-0456">Lyase</keyword>
<name>A0A919DSF9_9ACTN</name>
<dbReference type="SFLD" id="SFLDS00005">
    <property type="entry name" value="Isoprenoid_Synthase_Type_I"/>
    <property type="match status" value="1"/>
</dbReference>
<feature type="compositionally biased region" description="Low complexity" evidence="3">
    <location>
        <begin position="11"/>
        <end position="22"/>
    </location>
</feature>
<comment type="caution">
    <text evidence="4">The sequence shown here is derived from an EMBL/GenBank/DDBJ whole genome shotgun (WGS) entry which is preliminary data.</text>
</comment>
<proteinExistence type="inferred from homology"/>
<dbReference type="SFLD" id="SFLDG01020">
    <property type="entry name" value="Terpene_Cyclase_Like_2"/>
    <property type="match status" value="1"/>
</dbReference>
<accession>A0A919DSF9</accession>
<dbReference type="SUPFAM" id="SSF48576">
    <property type="entry name" value="Terpenoid synthases"/>
    <property type="match status" value="1"/>
</dbReference>